<dbReference type="Proteomes" id="UP001591681">
    <property type="component" value="Unassembled WGS sequence"/>
</dbReference>
<proteinExistence type="predicted"/>
<name>A0ABD1K193_9TELE</name>
<evidence type="ECO:0000313" key="3">
    <source>
        <dbReference type="EMBL" id="KAL2092897.1"/>
    </source>
</evidence>
<comment type="caution">
    <text evidence="3">The sequence shown here is derived from an EMBL/GenBank/DDBJ whole genome shotgun (WGS) entry which is preliminary data.</text>
</comment>
<evidence type="ECO:0000259" key="2">
    <source>
        <dbReference type="Pfam" id="PF17921"/>
    </source>
</evidence>
<evidence type="ECO:0000256" key="1">
    <source>
        <dbReference type="SAM" id="MobiDB-lite"/>
    </source>
</evidence>
<evidence type="ECO:0000313" key="4">
    <source>
        <dbReference type="Proteomes" id="UP001591681"/>
    </source>
</evidence>
<sequence>MRDSSLSPSPNPARAQLTTEPPTAEHFEKSVNISASHPPLPPASSELSPDTLTLQEHQVKIQSPQGTVSTRVGIVPDLPVPVYHLFPTYWDFPLHSWAARPKRVTKAKKPQRINQAWAILSRGMEETYETVTSRFYWSELKRAVEDYCRHCAECQLHSRKVTYRNPLIPLPVIHVPFKRIGGSPEEQWIMKSQWAHPPS</sequence>
<accession>A0ABD1K193</accession>
<dbReference type="Pfam" id="PF17921">
    <property type="entry name" value="Integrase_H2C2"/>
    <property type="match status" value="1"/>
</dbReference>
<keyword evidence="4" id="KW-1185">Reference proteome</keyword>
<protein>
    <recommendedName>
        <fullName evidence="2">Integrase zinc-binding domain-containing protein</fullName>
    </recommendedName>
</protein>
<reference evidence="3 4" key="1">
    <citation type="submission" date="2024-09" db="EMBL/GenBank/DDBJ databases">
        <title>A chromosome-level genome assembly of Gray's grenadier anchovy, Coilia grayii.</title>
        <authorList>
            <person name="Fu Z."/>
        </authorList>
    </citation>
    <scope>NUCLEOTIDE SEQUENCE [LARGE SCALE GENOMIC DNA]</scope>
    <source>
        <strain evidence="3">G4</strain>
        <tissue evidence="3">Muscle</tissue>
    </source>
</reference>
<dbReference type="InterPro" id="IPR041588">
    <property type="entry name" value="Integrase_H2C2"/>
</dbReference>
<organism evidence="3 4">
    <name type="scientific">Coilia grayii</name>
    <name type="common">Gray's grenadier anchovy</name>
    <dbReference type="NCBI Taxonomy" id="363190"/>
    <lineage>
        <taxon>Eukaryota</taxon>
        <taxon>Metazoa</taxon>
        <taxon>Chordata</taxon>
        <taxon>Craniata</taxon>
        <taxon>Vertebrata</taxon>
        <taxon>Euteleostomi</taxon>
        <taxon>Actinopterygii</taxon>
        <taxon>Neopterygii</taxon>
        <taxon>Teleostei</taxon>
        <taxon>Clupei</taxon>
        <taxon>Clupeiformes</taxon>
        <taxon>Clupeoidei</taxon>
        <taxon>Engraulidae</taxon>
        <taxon>Coilinae</taxon>
        <taxon>Coilia</taxon>
    </lineage>
</organism>
<dbReference type="Gene3D" id="1.10.340.70">
    <property type="match status" value="1"/>
</dbReference>
<feature type="region of interest" description="Disordered" evidence="1">
    <location>
        <begin position="1"/>
        <end position="48"/>
    </location>
</feature>
<dbReference type="EMBL" id="JBHFQA010000010">
    <property type="protein sequence ID" value="KAL2092897.1"/>
    <property type="molecule type" value="Genomic_DNA"/>
</dbReference>
<feature type="domain" description="Integrase zinc-binding" evidence="2">
    <location>
        <begin position="123"/>
        <end position="158"/>
    </location>
</feature>
<gene>
    <name evidence="3" type="ORF">ACEWY4_012695</name>
</gene>
<dbReference type="AlphaFoldDB" id="A0ABD1K193"/>